<dbReference type="EMBL" id="AGNL01043444">
    <property type="protein sequence ID" value="EJK50558.1"/>
    <property type="molecule type" value="Genomic_DNA"/>
</dbReference>
<evidence type="ECO:0000256" key="1">
    <source>
        <dbReference type="SAM" id="MobiDB-lite"/>
    </source>
</evidence>
<sequence length="483" mass="51464">VPTGTRDLELDMKGIRRAKAPSVSTTSRVTPDEHGWSSSSSSIATPLTMDPLTATMKVGRTIMASPVGNGTLRATILSAYDLPTADTPTSVTMSYAESNGTGNEVSTGPPAAKHRDHANSFKFGKASSSSLSSVSNQLELSAPLSTLFESTVSFTLTYANPARNLTSTVTIHKTLRVNETQWLILNLDSAMKGTPLESSESRASDSEKGDESTPTLRLKLRVEGPYRPEVAAVINLANSWFHAVDAVTDATVGTTTGFVRDIPKNFPAVQLLLVPTVPLATIGVVALPIVAGVGIVCLPFLLPVLMLLLTIGAISGAIGGGLYFSTREGRTRIQHVAEPSYQTFLMTKTGQRIVYDVGPRPSPQALAHAVLPQDMMGKLVASLLVDLVGSASYLIPLAGEAFDLTWAPVSMVLVGAMYDDVMPNLKYVALMEELLPLTDWIPSATLGWVKEFGPGIINIGVSRMNVAKRAGRREREAVVSMSR</sequence>
<feature type="transmembrane region" description="Helical" evidence="2">
    <location>
        <begin position="271"/>
        <end position="295"/>
    </location>
</feature>
<feature type="region of interest" description="Disordered" evidence="1">
    <location>
        <begin position="14"/>
        <end position="44"/>
    </location>
</feature>
<feature type="transmembrane region" description="Helical" evidence="2">
    <location>
        <begin position="301"/>
        <end position="324"/>
    </location>
</feature>
<evidence type="ECO:0000256" key="2">
    <source>
        <dbReference type="SAM" id="Phobius"/>
    </source>
</evidence>
<keyword evidence="4" id="KW-1185">Reference proteome</keyword>
<proteinExistence type="predicted"/>
<feature type="region of interest" description="Disordered" evidence="1">
    <location>
        <begin position="97"/>
        <end position="116"/>
    </location>
</feature>
<dbReference type="AlphaFoldDB" id="K0RA89"/>
<feature type="non-terminal residue" evidence="3">
    <location>
        <position position="1"/>
    </location>
</feature>
<feature type="compositionally biased region" description="Basic and acidic residues" evidence="1">
    <location>
        <begin position="199"/>
        <end position="211"/>
    </location>
</feature>
<evidence type="ECO:0000313" key="4">
    <source>
        <dbReference type="Proteomes" id="UP000266841"/>
    </source>
</evidence>
<dbReference type="OrthoDB" id="192262at2759"/>
<protein>
    <submittedName>
        <fullName evidence="3">Uncharacterized protein</fullName>
    </submittedName>
</protein>
<dbReference type="OMA" id="YANPARN"/>
<name>K0RA89_THAOC</name>
<evidence type="ECO:0000313" key="3">
    <source>
        <dbReference type="EMBL" id="EJK50558.1"/>
    </source>
</evidence>
<dbReference type="eggNOG" id="ENOG502S650">
    <property type="taxonomic scope" value="Eukaryota"/>
</dbReference>
<keyword evidence="2" id="KW-0472">Membrane</keyword>
<gene>
    <name evidence="3" type="ORF">THAOC_30415</name>
</gene>
<reference evidence="3 4" key="1">
    <citation type="journal article" date="2012" name="Genome Biol.">
        <title>Genome and low-iron response of an oceanic diatom adapted to chronic iron limitation.</title>
        <authorList>
            <person name="Lommer M."/>
            <person name="Specht M."/>
            <person name="Roy A.S."/>
            <person name="Kraemer L."/>
            <person name="Andreson R."/>
            <person name="Gutowska M.A."/>
            <person name="Wolf J."/>
            <person name="Bergner S.V."/>
            <person name="Schilhabel M.B."/>
            <person name="Klostermeier U.C."/>
            <person name="Beiko R.G."/>
            <person name="Rosenstiel P."/>
            <person name="Hippler M."/>
            <person name="Laroche J."/>
        </authorList>
    </citation>
    <scope>NUCLEOTIDE SEQUENCE [LARGE SCALE GENOMIC DNA]</scope>
    <source>
        <strain evidence="3 4">CCMP1005</strain>
    </source>
</reference>
<accession>K0RA89</accession>
<feature type="compositionally biased region" description="Polar residues" evidence="1">
    <location>
        <begin position="97"/>
        <end position="106"/>
    </location>
</feature>
<comment type="caution">
    <text evidence="3">The sequence shown here is derived from an EMBL/GenBank/DDBJ whole genome shotgun (WGS) entry which is preliminary data.</text>
</comment>
<keyword evidence="2" id="KW-0812">Transmembrane</keyword>
<keyword evidence="2" id="KW-1133">Transmembrane helix</keyword>
<organism evidence="3 4">
    <name type="scientific">Thalassiosira oceanica</name>
    <name type="common">Marine diatom</name>
    <dbReference type="NCBI Taxonomy" id="159749"/>
    <lineage>
        <taxon>Eukaryota</taxon>
        <taxon>Sar</taxon>
        <taxon>Stramenopiles</taxon>
        <taxon>Ochrophyta</taxon>
        <taxon>Bacillariophyta</taxon>
        <taxon>Coscinodiscophyceae</taxon>
        <taxon>Thalassiosirophycidae</taxon>
        <taxon>Thalassiosirales</taxon>
        <taxon>Thalassiosiraceae</taxon>
        <taxon>Thalassiosira</taxon>
    </lineage>
</organism>
<feature type="region of interest" description="Disordered" evidence="1">
    <location>
        <begin position="194"/>
        <end position="215"/>
    </location>
</feature>
<dbReference type="Proteomes" id="UP000266841">
    <property type="component" value="Unassembled WGS sequence"/>
</dbReference>